<dbReference type="GO" id="GO:0016491">
    <property type="term" value="F:oxidoreductase activity"/>
    <property type="evidence" value="ECO:0007669"/>
    <property type="project" value="UniProtKB-KW"/>
</dbReference>
<feature type="domain" description="Gfo/Idh/MocA-like oxidoreductase N-terminal" evidence="2">
    <location>
        <begin position="8"/>
        <end position="124"/>
    </location>
</feature>
<dbReference type="PANTHER" id="PTHR43818">
    <property type="entry name" value="BCDNA.GH03377"/>
    <property type="match status" value="1"/>
</dbReference>
<evidence type="ECO:0000259" key="3">
    <source>
        <dbReference type="Pfam" id="PF22725"/>
    </source>
</evidence>
<dbReference type="AlphaFoldDB" id="A0A1G6BCN9"/>
<sequence>MIMNGKPRLGFVGVGWIGRNRMEAVVRSGLAEIVWIQDVNPQLCAAAREMVPSARIFDNGEEWTNRDIDGVFIATPSALHVRQSVQALDAGIAVFCQKPLGRNALETAEVVKAARKNDKLRGVDFSYRHTRTIQAVKQVLDSGELGEIYAMDLVFHNGYGPDKPWYYDPELSGGGCLVDLGIHLVDLVLWLFDSPELNVVQSHVFSRGKLLAPGTKAVEDYVTAQLLFSNAISVRLACSWNLPAGRDAVIKAVFYGQNGGVSFSNIDGSFYDFVAHRFHGTSTQMISNGPDDWGGRTAVDWVEKLSLNSDFDDESFHYVEVARVLDAIYGR</sequence>
<dbReference type="OrthoDB" id="9793050at2"/>
<evidence type="ECO:0000259" key="2">
    <source>
        <dbReference type="Pfam" id="PF01408"/>
    </source>
</evidence>
<dbReference type="Gene3D" id="3.30.360.10">
    <property type="entry name" value="Dihydrodipicolinate Reductase, domain 2"/>
    <property type="match status" value="1"/>
</dbReference>
<dbReference type="SUPFAM" id="SSF51735">
    <property type="entry name" value="NAD(P)-binding Rossmann-fold domains"/>
    <property type="match status" value="1"/>
</dbReference>
<organism evidence="4 5">
    <name type="scientific">Desulfonatronum thiosulfatophilum</name>
    <dbReference type="NCBI Taxonomy" id="617002"/>
    <lineage>
        <taxon>Bacteria</taxon>
        <taxon>Pseudomonadati</taxon>
        <taxon>Thermodesulfobacteriota</taxon>
        <taxon>Desulfovibrionia</taxon>
        <taxon>Desulfovibrionales</taxon>
        <taxon>Desulfonatronaceae</taxon>
        <taxon>Desulfonatronum</taxon>
    </lineage>
</organism>
<proteinExistence type="predicted"/>
<dbReference type="InterPro" id="IPR050463">
    <property type="entry name" value="Gfo/Idh/MocA_oxidrdct_glycsds"/>
</dbReference>
<evidence type="ECO:0000313" key="4">
    <source>
        <dbReference type="EMBL" id="SDB18299.1"/>
    </source>
</evidence>
<evidence type="ECO:0000256" key="1">
    <source>
        <dbReference type="ARBA" id="ARBA00023002"/>
    </source>
</evidence>
<gene>
    <name evidence="4" type="ORF">SAMN05660653_00889</name>
</gene>
<dbReference type="SUPFAM" id="SSF55347">
    <property type="entry name" value="Glyceraldehyde-3-phosphate dehydrogenase-like, C-terminal domain"/>
    <property type="match status" value="1"/>
</dbReference>
<dbReference type="Pfam" id="PF22725">
    <property type="entry name" value="GFO_IDH_MocA_C3"/>
    <property type="match status" value="1"/>
</dbReference>
<dbReference type="RefSeq" id="WP_092117667.1">
    <property type="nucleotide sequence ID" value="NZ_FMXO01000004.1"/>
</dbReference>
<keyword evidence="5" id="KW-1185">Reference proteome</keyword>
<dbReference type="InterPro" id="IPR055170">
    <property type="entry name" value="GFO_IDH_MocA-like_dom"/>
</dbReference>
<protein>
    <submittedName>
        <fullName evidence="4">Predicted dehydrogenase</fullName>
    </submittedName>
</protein>
<dbReference type="Gene3D" id="3.40.50.720">
    <property type="entry name" value="NAD(P)-binding Rossmann-like Domain"/>
    <property type="match status" value="1"/>
</dbReference>
<dbReference type="EMBL" id="FMXO01000004">
    <property type="protein sequence ID" value="SDB18299.1"/>
    <property type="molecule type" value="Genomic_DNA"/>
</dbReference>
<evidence type="ECO:0000313" key="5">
    <source>
        <dbReference type="Proteomes" id="UP000198771"/>
    </source>
</evidence>
<dbReference type="Proteomes" id="UP000198771">
    <property type="component" value="Unassembled WGS sequence"/>
</dbReference>
<accession>A0A1G6BCN9</accession>
<reference evidence="4 5" key="1">
    <citation type="submission" date="2016-10" db="EMBL/GenBank/DDBJ databases">
        <authorList>
            <person name="de Groot N.N."/>
        </authorList>
    </citation>
    <scope>NUCLEOTIDE SEQUENCE [LARGE SCALE GENOMIC DNA]</scope>
    <source>
        <strain evidence="4 5">ASO4-2</strain>
    </source>
</reference>
<feature type="domain" description="GFO/IDH/MocA-like oxidoreductase" evidence="3">
    <location>
        <begin position="133"/>
        <end position="261"/>
    </location>
</feature>
<dbReference type="InterPro" id="IPR036291">
    <property type="entry name" value="NAD(P)-bd_dom_sf"/>
</dbReference>
<dbReference type="GO" id="GO:0000166">
    <property type="term" value="F:nucleotide binding"/>
    <property type="evidence" value="ECO:0007669"/>
    <property type="project" value="InterPro"/>
</dbReference>
<dbReference type="STRING" id="617002.SAMN05660653_00889"/>
<dbReference type="Pfam" id="PF01408">
    <property type="entry name" value="GFO_IDH_MocA"/>
    <property type="match status" value="1"/>
</dbReference>
<dbReference type="PANTHER" id="PTHR43818:SF11">
    <property type="entry name" value="BCDNA.GH03377"/>
    <property type="match status" value="1"/>
</dbReference>
<keyword evidence="1" id="KW-0560">Oxidoreductase</keyword>
<dbReference type="InterPro" id="IPR000683">
    <property type="entry name" value="Gfo/Idh/MocA-like_OxRdtase_N"/>
</dbReference>
<name>A0A1G6BCN9_9BACT</name>